<proteinExistence type="predicted"/>
<feature type="compositionally biased region" description="Basic and acidic residues" evidence="1">
    <location>
        <begin position="258"/>
        <end position="269"/>
    </location>
</feature>
<feature type="region of interest" description="Disordered" evidence="1">
    <location>
        <begin position="190"/>
        <end position="269"/>
    </location>
</feature>
<keyword evidence="2" id="KW-0472">Membrane</keyword>
<feature type="transmembrane region" description="Helical" evidence="2">
    <location>
        <begin position="161"/>
        <end position="181"/>
    </location>
</feature>
<gene>
    <name evidence="3" type="ORF">ACFSJ0_46125</name>
</gene>
<dbReference type="RefSeq" id="WP_219529243.1">
    <property type="nucleotide sequence ID" value="NZ_JAHKRM010000006.1"/>
</dbReference>
<evidence type="ECO:0000256" key="2">
    <source>
        <dbReference type="SAM" id="Phobius"/>
    </source>
</evidence>
<evidence type="ECO:0000313" key="3">
    <source>
        <dbReference type="EMBL" id="MFD1544491.1"/>
    </source>
</evidence>
<name>A0ABW4GNT9_9ACTN</name>
<evidence type="ECO:0000313" key="4">
    <source>
        <dbReference type="Proteomes" id="UP001597097"/>
    </source>
</evidence>
<keyword evidence="2" id="KW-1133">Transmembrane helix</keyword>
<reference evidence="4" key="1">
    <citation type="journal article" date="2019" name="Int. J. Syst. Evol. Microbiol.">
        <title>The Global Catalogue of Microorganisms (GCM) 10K type strain sequencing project: providing services to taxonomists for standard genome sequencing and annotation.</title>
        <authorList>
            <consortium name="The Broad Institute Genomics Platform"/>
            <consortium name="The Broad Institute Genome Sequencing Center for Infectious Disease"/>
            <person name="Wu L."/>
            <person name="Ma J."/>
        </authorList>
    </citation>
    <scope>NUCLEOTIDE SEQUENCE [LARGE SCALE GENOMIC DNA]</scope>
    <source>
        <strain evidence="4">CGMCC 1.15399</strain>
    </source>
</reference>
<evidence type="ECO:0008006" key="5">
    <source>
        <dbReference type="Google" id="ProtNLM"/>
    </source>
</evidence>
<organism evidence="3 4">
    <name type="scientific">Nonomuraea guangzhouensis</name>
    <dbReference type="NCBI Taxonomy" id="1291555"/>
    <lineage>
        <taxon>Bacteria</taxon>
        <taxon>Bacillati</taxon>
        <taxon>Actinomycetota</taxon>
        <taxon>Actinomycetes</taxon>
        <taxon>Streptosporangiales</taxon>
        <taxon>Streptosporangiaceae</taxon>
        <taxon>Nonomuraea</taxon>
    </lineage>
</organism>
<keyword evidence="4" id="KW-1185">Reference proteome</keyword>
<comment type="caution">
    <text evidence="3">The sequence shown here is derived from an EMBL/GenBank/DDBJ whole genome shotgun (WGS) entry which is preliminary data.</text>
</comment>
<protein>
    <recommendedName>
        <fullName evidence="5">Flagellar M-ring C-terminal domain-containing protein</fullName>
    </recommendedName>
</protein>
<accession>A0ABW4GNT9</accession>
<keyword evidence="2" id="KW-0812">Transmembrane</keyword>
<dbReference type="EMBL" id="JBHUCM010000044">
    <property type="protein sequence ID" value="MFD1544491.1"/>
    <property type="molecule type" value="Genomic_DNA"/>
</dbReference>
<evidence type="ECO:0000256" key="1">
    <source>
        <dbReference type="SAM" id="MobiDB-lite"/>
    </source>
</evidence>
<dbReference type="Proteomes" id="UP001597097">
    <property type="component" value="Unassembled WGS sequence"/>
</dbReference>
<sequence length="269" mass="28419">MAFFLGSPRYKTESSLILTAPPSGGTLSMDPAKPVGLTNPLLQYNDGLRTVAGILILALNSKDELRKLGIAENGSTEIVIDDGRSNADLLGVVTQGPFIHIAVEDPVEATAKAILERAERRLREELTSYQSSLGAPKSTFIAVNNVALIPVEYDGTGKLQLAVEVLVVTLLLGFGGAYLMWVRRLRGRPAPEGPAEDEADDAAPVAIEPEAAKGPALNGRSPAGASAPEGSSADRENDDPPTEEFARITSELLNAGTDPRKSERDNHAG</sequence>
<feature type="compositionally biased region" description="Low complexity" evidence="1">
    <location>
        <begin position="221"/>
        <end position="231"/>
    </location>
</feature>